<comment type="caution">
    <text evidence="2">The sequence shown here is derived from an EMBL/GenBank/DDBJ whole genome shotgun (WGS) entry which is preliminary data.</text>
</comment>
<protein>
    <recommendedName>
        <fullName evidence="4">DDE Tnp4 domain-containing protein</fullName>
    </recommendedName>
</protein>
<dbReference type="EMBL" id="JAWDGP010001543">
    <property type="protein sequence ID" value="KAK3790365.1"/>
    <property type="molecule type" value="Genomic_DNA"/>
</dbReference>
<evidence type="ECO:0000313" key="2">
    <source>
        <dbReference type="EMBL" id="KAK3790365.1"/>
    </source>
</evidence>
<evidence type="ECO:0000256" key="1">
    <source>
        <dbReference type="SAM" id="MobiDB-lite"/>
    </source>
</evidence>
<feature type="region of interest" description="Disordered" evidence="1">
    <location>
        <begin position="121"/>
        <end position="154"/>
    </location>
</feature>
<name>A0AAE1E1Q2_9GAST</name>
<proteinExistence type="predicted"/>
<dbReference type="Proteomes" id="UP001283361">
    <property type="component" value="Unassembled WGS sequence"/>
</dbReference>
<accession>A0AAE1E1Q2</accession>
<organism evidence="2 3">
    <name type="scientific">Elysia crispata</name>
    <name type="common">lettuce slug</name>
    <dbReference type="NCBI Taxonomy" id="231223"/>
    <lineage>
        <taxon>Eukaryota</taxon>
        <taxon>Metazoa</taxon>
        <taxon>Spiralia</taxon>
        <taxon>Lophotrochozoa</taxon>
        <taxon>Mollusca</taxon>
        <taxon>Gastropoda</taxon>
        <taxon>Heterobranchia</taxon>
        <taxon>Euthyneura</taxon>
        <taxon>Panpulmonata</taxon>
        <taxon>Sacoglossa</taxon>
        <taxon>Placobranchoidea</taxon>
        <taxon>Plakobranchidae</taxon>
        <taxon>Elysia</taxon>
    </lineage>
</organism>
<keyword evidence="3" id="KW-1185">Reference proteome</keyword>
<feature type="compositionally biased region" description="Polar residues" evidence="1">
    <location>
        <begin position="135"/>
        <end position="145"/>
    </location>
</feature>
<sequence length="154" mass="17214">MWQFPNCEGSVDNKHVAVTPPRGAGSCFYNYQHFHSMLLMAIAKANCELLYSHFGTDCRVSAGGVMENTQFHQTFCDRSLKLPGPRAAGSNIVEVSPVQRRIASKEAEIVRHAFKKRRENQSLTSEMCGVHPSITERQAQPQGSSDPWYLKEAS</sequence>
<evidence type="ECO:0008006" key="4">
    <source>
        <dbReference type="Google" id="ProtNLM"/>
    </source>
</evidence>
<gene>
    <name evidence="2" type="ORF">RRG08_038431</name>
</gene>
<reference evidence="2" key="1">
    <citation type="journal article" date="2023" name="G3 (Bethesda)">
        <title>A reference genome for the long-term kleptoplast-retaining sea slug Elysia crispata morphotype clarki.</title>
        <authorList>
            <person name="Eastman K.E."/>
            <person name="Pendleton A.L."/>
            <person name="Shaikh M.A."/>
            <person name="Suttiyut T."/>
            <person name="Ogas R."/>
            <person name="Tomko P."/>
            <person name="Gavelis G."/>
            <person name="Widhalm J.R."/>
            <person name="Wisecaver J.H."/>
        </authorList>
    </citation>
    <scope>NUCLEOTIDE SEQUENCE</scope>
    <source>
        <strain evidence="2">ECLA1</strain>
    </source>
</reference>
<dbReference type="AlphaFoldDB" id="A0AAE1E1Q2"/>
<evidence type="ECO:0000313" key="3">
    <source>
        <dbReference type="Proteomes" id="UP001283361"/>
    </source>
</evidence>